<keyword evidence="3" id="KW-1185">Reference proteome</keyword>
<dbReference type="EMBL" id="JBBPBN010000034">
    <property type="protein sequence ID" value="KAK9002860.1"/>
    <property type="molecule type" value="Genomic_DNA"/>
</dbReference>
<accession>A0ABR2QQC0</accession>
<comment type="caution">
    <text evidence="2">The sequence shown here is derived from an EMBL/GenBank/DDBJ whole genome shotgun (WGS) entry which is preliminary data.</text>
</comment>
<evidence type="ECO:0000256" key="1">
    <source>
        <dbReference type="SAM" id="MobiDB-lite"/>
    </source>
</evidence>
<organism evidence="2 3">
    <name type="scientific">Hibiscus sabdariffa</name>
    <name type="common">roselle</name>
    <dbReference type="NCBI Taxonomy" id="183260"/>
    <lineage>
        <taxon>Eukaryota</taxon>
        <taxon>Viridiplantae</taxon>
        <taxon>Streptophyta</taxon>
        <taxon>Embryophyta</taxon>
        <taxon>Tracheophyta</taxon>
        <taxon>Spermatophyta</taxon>
        <taxon>Magnoliopsida</taxon>
        <taxon>eudicotyledons</taxon>
        <taxon>Gunneridae</taxon>
        <taxon>Pentapetalae</taxon>
        <taxon>rosids</taxon>
        <taxon>malvids</taxon>
        <taxon>Malvales</taxon>
        <taxon>Malvaceae</taxon>
        <taxon>Malvoideae</taxon>
        <taxon>Hibiscus</taxon>
    </lineage>
</organism>
<proteinExistence type="predicted"/>
<feature type="compositionally biased region" description="Polar residues" evidence="1">
    <location>
        <begin position="9"/>
        <end position="19"/>
    </location>
</feature>
<feature type="region of interest" description="Disordered" evidence="1">
    <location>
        <begin position="1"/>
        <end position="28"/>
    </location>
</feature>
<evidence type="ECO:0000313" key="3">
    <source>
        <dbReference type="Proteomes" id="UP001396334"/>
    </source>
</evidence>
<protein>
    <submittedName>
        <fullName evidence="2">Uncharacterized protein</fullName>
    </submittedName>
</protein>
<feature type="region of interest" description="Disordered" evidence="1">
    <location>
        <begin position="66"/>
        <end position="85"/>
    </location>
</feature>
<sequence>MVDFEISRNPKNSISSQRLYPSGRPPDGLDQTMFVAEMRGINRKADQKVVLVDEQMELEMTHMINGDVDDGVTSGRPSPPTASTASMKVSFKDMVTENLDNQQRNNFIAYIDMELLADDVVIDLGGGVGSIDPIEIGREVETVATGDKVVTASTALHVDKHTTVRVVEEGSKQPVLDSSRKAMYGLIRKVGSKSSSRNPSIAVGLTRKNGKGRKGDEVNNKQVVASDWASNLASNLIKSGITTEHGNVQGRGKASQVKPNVQWINNHTYVGDERNLVQ</sequence>
<dbReference type="Proteomes" id="UP001396334">
    <property type="component" value="Unassembled WGS sequence"/>
</dbReference>
<gene>
    <name evidence="2" type="ORF">V6N11_060437</name>
</gene>
<reference evidence="2 3" key="1">
    <citation type="journal article" date="2024" name="G3 (Bethesda)">
        <title>Genome assembly of Hibiscus sabdariffa L. provides insights into metabolisms of medicinal natural products.</title>
        <authorList>
            <person name="Kim T."/>
        </authorList>
    </citation>
    <scope>NUCLEOTIDE SEQUENCE [LARGE SCALE GENOMIC DNA]</scope>
    <source>
        <strain evidence="2">TK-2024</strain>
        <tissue evidence="2">Old leaves</tissue>
    </source>
</reference>
<evidence type="ECO:0000313" key="2">
    <source>
        <dbReference type="EMBL" id="KAK9002860.1"/>
    </source>
</evidence>
<name>A0ABR2QQC0_9ROSI</name>